<protein>
    <submittedName>
        <fullName evidence="2">Uncharacterized protein</fullName>
    </submittedName>
</protein>
<dbReference type="AlphaFoldDB" id="A0A3P6SUE7"/>
<dbReference type="OrthoDB" id="5875226at2759"/>
<feature type="region of interest" description="Disordered" evidence="1">
    <location>
        <begin position="1"/>
        <end position="28"/>
    </location>
</feature>
<evidence type="ECO:0000256" key="1">
    <source>
        <dbReference type="SAM" id="MobiDB-lite"/>
    </source>
</evidence>
<proteinExistence type="predicted"/>
<accession>A0A3P6SUE7</accession>
<feature type="compositionally biased region" description="Basic and acidic residues" evidence="1">
    <location>
        <begin position="193"/>
        <end position="202"/>
    </location>
</feature>
<gene>
    <name evidence="2" type="ORF">NLS_LOCUS4514</name>
</gene>
<dbReference type="EMBL" id="UYRX01000292">
    <property type="protein sequence ID" value="VDK79452.1"/>
    <property type="molecule type" value="Genomic_DNA"/>
</dbReference>
<evidence type="ECO:0000313" key="3">
    <source>
        <dbReference type="Proteomes" id="UP000277928"/>
    </source>
</evidence>
<sequence length="231" mass="26779">MANNRHHSTVPSTPKQKKTPSMSAPTTPRIFIPNYPLPQKSHASTSKKHFFFSTSNIRFWTTGRAGKKRRSGEKLSNSAADIVNHGDQLRYVKEERNTLRRRLYECSLRNSTRSLQLMRTSCTSEQQEERRLRQPEVRDVTVQLRHMSEPNVNVLSSGAAQERSLQYLLRRNEKDSFMHQRNGTVDGGDSDNDNDKRGRNSSEEWNEWMRNQPISVLRLDRTERLVLKIGG</sequence>
<dbReference type="OMA" id="MASHRCS"/>
<feature type="region of interest" description="Disordered" evidence="1">
    <location>
        <begin position="172"/>
        <end position="204"/>
    </location>
</feature>
<dbReference type="Proteomes" id="UP000277928">
    <property type="component" value="Unassembled WGS sequence"/>
</dbReference>
<evidence type="ECO:0000313" key="2">
    <source>
        <dbReference type="EMBL" id="VDK79452.1"/>
    </source>
</evidence>
<name>A0A3P6SUE7_LITSI</name>
<reference evidence="2 3" key="1">
    <citation type="submission" date="2018-08" db="EMBL/GenBank/DDBJ databases">
        <authorList>
            <person name="Laetsch R D."/>
            <person name="Stevens L."/>
            <person name="Kumar S."/>
            <person name="Blaxter L. M."/>
        </authorList>
    </citation>
    <scope>NUCLEOTIDE SEQUENCE [LARGE SCALE GENOMIC DNA]</scope>
</reference>
<organism evidence="2 3">
    <name type="scientific">Litomosoides sigmodontis</name>
    <name type="common">Filarial nematode worm</name>
    <dbReference type="NCBI Taxonomy" id="42156"/>
    <lineage>
        <taxon>Eukaryota</taxon>
        <taxon>Metazoa</taxon>
        <taxon>Ecdysozoa</taxon>
        <taxon>Nematoda</taxon>
        <taxon>Chromadorea</taxon>
        <taxon>Rhabditida</taxon>
        <taxon>Spirurina</taxon>
        <taxon>Spiruromorpha</taxon>
        <taxon>Filarioidea</taxon>
        <taxon>Onchocercidae</taxon>
        <taxon>Litomosoides</taxon>
    </lineage>
</organism>
<feature type="compositionally biased region" description="Polar residues" evidence="1">
    <location>
        <begin position="9"/>
        <end position="26"/>
    </location>
</feature>
<keyword evidence="3" id="KW-1185">Reference proteome</keyword>